<sequence length="91" mass="9608">MMTNAARRVVVGQAWDAPANVEMFGAAADRFGLSRREVEVLRLSAGGLTATAAAAILGVTEATIKFHLAGVRKKLRVRNTAEAITKLLTAS</sequence>
<dbReference type="InterPro" id="IPR016032">
    <property type="entry name" value="Sig_transdc_resp-reg_C-effctor"/>
</dbReference>
<keyword evidence="2" id="KW-0238">DNA-binding</keyword>
<organism evidence="5 6">
    <name type="scientific">Caulobacter mirabilis</name>
    <dbReference type="NCBI Taxonomy" id="69666"/>
    <lineage>
        <taxon>Bacteria</taxon>
        <taxon>Pseudomonadati</taxon>
        <taxon>Pseudomonadota</taxon>
        <taxon>Alphaproteobacteria</taxon>
        <taxon>Caulobacterales</taxon>
        <taxon>Caulobacteraceae</taxon>
        <taxon>Caulobacter</taxon>
    </lineage>
</organism>
<evidence type="ECO:0000256" key="1">
    <source>
        <dbReference type="ARBA" id="ARBA00023015"/>
    </source>
</evidence>
<dbReference type="GO" id="GO:0006355">
    <property type="term" value="P:regulation of DNA-templated transcription"/>
    <property type="evidence" value="ECO:0007669"/>
    <property type="project" value="InterPro"/>
</dbReference>
<dbReference type="PANTHER" id="PTHR44688:SF16">
    <property type="entry name" value="DNA-BINDING TRANSCRIPTIONAL ACTIVATOR DEVR_DOSR"/>
    <property type="match status" value="1"/>
</dbReference>
<protein>
    <recommendedName>
        <fullName evidence="4">HTH luxR-type domain-containing protein</fullName>
    </recommendedName>
</protein>
<dbReference type="GO" id="GO:0003677">
    <property type="term" value="F:DNA binding"/>
    <property type="evidence" value="ECO:0007669"/>
    <property type="project" value="UniProtKB-KW"/>
</dbReference>
<keyword evidence="3" id="KW-0804">Transcription</keyword>
<evidence type="ECO:0000256" key="3">
    <source>
        <dbReference type="ARBA" id="ARBA00023163"/>
    </source>
</evidence>
<dbReference type="Proteomes" id="UP000228945">
    <property type="component" value="Chromosome"/>
</dbReference>
<dbReference type="InterPro" id="IPR036388">
    <property type="entry name" value="WH-like_DNA-bd_sf"/>
</dbReference>
<feature type="domain" description="HTH luxR-type" evidence="4">
    <location>
        <begin position="26"/>
        <end position="91"/>
    </location>
</feature>
<proteinExistence type="predicted"/>
<dbReference type="Gene3D" id="1.10.10.10">
    <property type="entry name" value="Winged helix-like DNA-binding domain superfamily/Winged helix DNA-binding domain"/>
    <property type="match status" value="1"/>
</dbReference>
<dbReference type="SUPFAM" id="SSF46894">
    <property type="entry name" value="C-terminal effector domain of the bipartite response regulators"/>
    <property type="match status" value="1"/>
</dbReference>
<dbReference type="PRINTS" id="PR00038">
    <property type="entry name" value="HTHLUXR"/>
</dbReference>
<evidence type="ECO:0000313" key="6">
    <source>
        <dbReference type="Proteomes" id="UP000228945"/>
    </source>
</evidence>
<reference evidence="5 6" key="1">
    <citation type="submission" date="2017-10" db="EMBL/GenBank/DDBJ databases">
        <title>Genome sequence of Caulobacter mirabilis FWC38.</title>
        <authorList>
            <person name="Fiebig A."/>
            <person name="Crosson S."/>
        </authorList>
    </citation>
    <scope>NUCLEOTIDE SEQUENCE [LARGE SCALE GENOMIC DNA]</scope>
    <source>
        <strain evidence="5 6">FWC 38</strain>
    </source>
</reference>
<dbReference type="EMBL" id="CP024201">
    <property type="protein sequence ID" value="ATQ44602.1"/>
    <property type="molecule type" value="Genomic_DNA"/>
</dbReference>
<evidence type="ECO:0000256" key="2">
    <source>
        <dbReference type="ARBA" id="ARBA00023125"/>
    </source>
</evidence>
<dbReference type="PANTHER" id="PTHR44688">
    <property type="entry name" value="DNA-BINDING TRANSCRIPTIONAL ACTIVATOR DEVR_DOSR"/>
    <property type="match status" value="1"/>
</dbReference>
<dbReference type="SMART" id="SM00421">
    <property type="entry name" value="HTH_LUXR"/>
    <property type="match status" value="1"/>
</dbReference>
<dbReference type="InterPro" id="IPR000792">
    <property type="entry name" value="Tscrpt_reg_LuxR_C"/>
</dbReference>
<keyword evidence="1" id="KW-0805">Transcription regulation</keyword>
<evidence type="ECO:0000259" key="4">
    <source>
        <dbReference type="PROSITE" id="PS50043"/>
    </source>
</evidence>
<dbReference type="PROSITE" id="PS50043">
    <property type="entry name" value="HTH_LUXR_2"/>
    <property type="match status" value="1"/>
</dbReference>
<dbReference type="AlphaFoldDB" id="A0A2D2B2V4"/>
<name>A0A2D2B2V4_9CAUL</name>
<dbReference type="RefSeq" id="WP_099623850.1">
    <property type="nucleotide sequence ID" value="NZ_CP024201.1"/>
</dbReference>
<keyword evidence="6" id="KW-1185">Reference proteome</keyword>
<gene>
    <name evidence="5" type="ORF">CSW64_20505</name>
</gene>
<evidence type="ECO:0000313" key="5">
    <source>
        <dbReference type="EMBL" id="ATQ44602.1"/>
    </source>
</evidence>
<dbReference type="KEGG" id="cmb:CSW64_20505"/>
<accession>A0A2D2B2V4</accession>
<dbReference type="Pfam" id="PF00196">
    <property type="entry name" value="GerE"/>
    <property type="match status" value="1"/>
</dbReference>